<evidence type="ECO:0000256" key="6">
    <source>
        <dbReference type="ARBA" id="ARBA00022777"/>
    </source>
</evidence>
<evidence type="ECO:0000259" key="9">
    <source>
        <dbReference type="PROSITE" id="PS50109"/>
    </source>
</evidence>
<dbReference type="SUPFAM" id="SSF47384">
    <property type="entry name" value="Homodimeric domain of signal transducing histidine kinase"/>
    <property type="match status" value="1"/>
</dbReference>
<dbReference type="Gene3D" id="3.30.565.10">
    <property type="entry name" value="Histidine kinase-like ATPase, C-terminal domain"/>
    <property type="match status" value="1"/>
</dbReference>
<evidence type="ECO:0000256" key="1">
    <source>
        <dbReference type="ARBA" id="ARBA00000085"/>
    </source>
</evidence>
<protein>
    <recommendedName>
        <fullName evidence="2">histidine kinase</fullName>
        <ecNumber evidence="2">2.7.13.3</ecNumber>
    </recommendedName>
</protein>
<keyword evidence="7" id="KW-0067">ATP-binding</keyword>
<dbReference type="InterPro" id="IPR004358">
    <property type="entry name" value="Sig_transdc_His_kin-like_C"/>
</dbReference>
<dbReference type="EC" id="2.7.13.3" evidence="2"/>
<dbReference type="Pfam" id="PF02518">
    <property type="entry name" value="HATPase_c"/>
    <property type="match status" value="1"/>
</dbReference>
<dbReference type="EMBL" id="JAFBFC010000003">
    <property type="protein sequence ID" value="MBM7703191.1"/>
    <property type="molecule type" value="Genomic_DNA"/>
</dbReference>
<feature type="domain" description="Histidine kinase" evidence="9">
    <location>
        <begin position="260"/>
        <end position="464"/>
    </location>
</feature>
<keyword evidence="4 11" id="KW-0808">Transferase</keyword>
<dbReference type="RefSeq" id="WP_205186745.1">
    <property type="nucleotide sequence ID" value="NZ_JAFBFC010000003.1"/>
</dbReference>
<dbReference type="InterPro" id="IPR036097">
    <property type="entry name" value="HisK_dim/P_sf"/>
</dbReference>
<organism evidence="11 12">
    <name type="scientific">Priestia iocasae</name>
    <dbReference type="NCBI Taxonomy" id="2291674"/>
    <lineage>
        <taxon>Bacteria</taxon>
        <taxon>Bacillati</taxon>
        <taxon>Bacillota</taxon>
        <taxon>Bacilli</taxon>
        <taxon>Bacillales</taxon>
        <taxon>Bacillaceae</taxon>
        <taxon>Priestia</taxon>
    </lineage>
</organism>
<dbReference type="Pfam" id="PF00512">
    <property type="entry name" value="HisKA"/>
    <property type="match status" value="1"/>
</dbReference>
<dbReference type="Pfam" id="PF13426">
    <property type="entry name" value="PAS_9"/>
    <property type="match status" value="1"/>
</dbReference>
<sequence length="469" mass="53755">MRKETLFEQVFNLSLTPTLVMENDGSVLFVNDALVHLFRLSKEEIKQRNVLIHKELFQIQEEEIEPVRSEEETFVLLKKQSRPYPAHIHIQLLKQNSEFNEPLLLIQWQEYSSNIEKQEEVIRKMKQYKQFVQQSQDAFIVTQHGIIQYMNPAAIQLLGGNKKDEYIGRSFLQFIHPDHFDTVHERMRKIMSGISVRPRAEVQLLTKRGIVTIESSVTKIKFKGNDAIQYIIRDVTDRKKYDEMASKSEKLTMVSKLAAGVAHEIRNPMTAIKGFIQLLKASKEYNEEYHDIMLEELNRVESIIQEFLTLAKPKKETMFEVKSLQKILRHVTLLLATHASYKDCQIVSLLESEDIPVSCEENALKQVFINIIQNGLESMTRGTITVKLEKRGEYGVVTIEDEGSGIDEATLARIGEPFFSTKSSGTGLGLMISYQIIEQHSGHISFSSKLGVGTKVEIAIPYVQEPVNV</sequence>
<evidence type="ECO:0000256" key="4">
    <source>
        <dbReference type="ARBA" id="ARBA00022679"/>
    </source>
</evidence>
<gene>
    <name evidence="11" type="ORF">JOC83_002038</name>
</gene>
<keyword evidence="5" id="KW-0547">Nucleotide-binding</keyword>
<dbReference type="InterPro" id="IPR005467">
    <property type="entry name" value="His_kinase_dom"/>
</dbReference>
<dbReference type="GO" id="GO:0004673">
    <property type="term" value="F:protein histidine kinase activity"/>
    <property type="evidence" value="ECO:0007669"/>
    <property type="project" value="UniProtKB-EC"/>
</dbReference>
<feature type="domain" description="PAS" evidence="10">
    <location>
        <begin position="139"/>
        <end position="194"/>
    </location>
</feature>
<dbReference type="SUPFAM" id="SSF55785">
    <property type="entry name" value="PYP-like sensor domain (PAS domain)"/>
    <property type="match status" value="2"/>
</dbReference>
<feature type="domain" description="PAS" evidence="10">
    <location>
        <begin position="3"/>
        <end position="51"/>
    </location>
</feature>
<dbReference type="SMART" id="SM00388">
    <property type="entry name" value="HisKA"/>
    <property type="match status" value="1"/>
</dbReference>
<dbReference type="SMART" id="SM00091">
    <property type="entry name" value="PAS"/>
    <property type="match status" value="2"/>
</dbReference>
<comment type="catalytic activity">
    <reaction evidence="1">
        <text>ATP + protein L-histidine = ADP + protein N-phospho-L-histidine.</text>
        <dbReference type="EC" id="2.7.13.3"/>
    </reaction>
</comment>
<keyword evidence="6 11" id="KW-0418">Kinase</keyword>
<keyword evidence="8" id="KW-0902">Two-component regulatory system</keyword>
<evidence type="ECO:0000256" key="7">
    <source>
        <dbReference type="ARBA" id="ARBA00022840"/>
    </source>
</evidence>
<proteinExistence type="predicted"/>
<evidence type="ECO:0000256" key="3">
    <source>
        <dbReference type="ARBA" id="ARBA00022553"/>
    </source>
</evidence>
<dbReference type="PRINTS" id="PR00344">
    <property type="entry name" value="BCTRLSENSOR"/>
</dbReference>
<dbReference type="Pfam" id="PF00989">
    <property type="entry name" value="PAS"/>
    <property type="match status" value="1"/>
</dbReference>
<name>A0ABS2QUN3_9BACI</name>
<dbReference type="NCBIfam" id="TIGR00229">
    <property type="entry name" value="sensory_box"/>
    <property type="match status" value="1"/>
</dbReference>
<evidence type="ECO:0000256" key="8">
    <source>
        <dbReference type="ARBA" id="ARBA00023012"/>
    </source>
</evidence>
<dbReference type="InterPro" id="IPR003594">
    <property type="entry name" value="HATPase_dom"/>
</dbReference>
<keyword evidence="12" id="KW-1185">Reference proteome</keyword>
<dbReference type="Proteomes" id="UP000809829">
    <property type="component" value="Unassembled WGS sequence"/>
</dbReference>
<dbReference type="PROSITE" id="PS50112">
    <property type="entry name" value="PAS"/>
    <property type="match status" value="2"/>
</dbReference>
<dbReference type="InterPro" id="IPR035965">
    <property type="entry name" value="PAS-like_dom_sf"/>
</dbReference>
<evidence type="ECO:0000313" key="11">
    <source>
        <dbReference type="EMBL" id="MBM7703191.1"/>
    </source>
</evidence>
<dbReference type="SUPFAM" id="SSF55874">
    <property type="entry name" value="ATPase domain of HSP90 chaperone/DNA topoisomerase II/histidine kinase"/>
    <property type="match status" value="1"/>
</dbReference>
<dbReference type="Gene3D" id="1.10.287.130">
    <property type="match status" value="1"/>
</dbReference>
<dbReference type="Gene3D" id="3.30.450.20">
    <property type="entry name" value="PAS domain"/>
    <property type="match status" value="2"/>
</dbReference>
<keyword evidence="3" id="KW-0597">Phosphoprotein</keyword>
<dbReference type="InterPro" id="IPR003661">
    <property type="entry name" value="HisK_dim/P_dom"/>
</dbReference>
<evidence type="ECO:0000256" key="2">
    <source>
        <dbReference type="ARBA" id="ARBA00012438"/>
    </source>
</evidence>
<dbReference type="InterPro" id="IPR000014">
    <property type="entry name" value="PAS"/>
</dbReference>
<dbReference type="CDD" id="cd00082">
    <property type="entry name" value="HisKA"/>
    <property type="match status" value="1"/>
</dbReference>
<dbReference type="SMART" id="SM00387">
    <property type="entry name" value="HATPase_c"/>
    <property type="match status" value="1"/>
</dbReference>
<comment type="caution">
    <text evidence="11">The sequence shown here is derived from an EMBL/GenBank/DDBJ whole genome shotgun (WGS) entry which is preliminary data.</text>
</comment>
<dbReference type="PANTHER" id="PTHR43065">
    <property type="entry name" value="SENSOR HISTIDINE KINASE"/>
    <property type="match status" value="1"/>
</dbReference>
<reference evidence="11 12" key="1">
    <citation type="submission" date="2021-01" db="EMBL/GenBank/DDBJ databases">
        <title>Genomic Encyclopedia of Type Strains, Phase IV (KMG-IV): sequencing the most valuable type-strain genomes for metagenomic binning, comparative biology and taxonomic classification.</title>
        <authorList>
            <person name="Goeker M."/>
        </authorList>
    </citation>
    <scope>NUCLEOTIDE SEQUENCE [LARGE SCALE GENOMIC DNA]</scope>
    <source>
        <strain evidence="11 12">DSM 104297</strain>
    </source>
</reference>
<accession>A0ABS2QUN3</accession>
<dbReference type="PROSITE" id="PS50109">
    <property type="entry name" value="HIS_KIN"/>
    <property type="match status" value="1"/>
</dbReference>
<dbReference type="PANTHER" id="PTHR43065:SF34">
    <property type="entry name" value="SPORULATION KINASE A"/>
    <property type="match status" value="1"/>
</dbReference>
<evidence type="ECO:0000256" key="5">
    <source>
        <dbReference type="ARBA" id="ARBA00022741"/>
    </source>
</evidence>
<dbReference type="InterPro" id="IPR013767">
    <property type="entry name" value="PAS_fold"/>
</dbReference>
<evidence type="ECO:0000259" key="10">
    <source>
        <dbReference type="PROSITE" id="PS50112"/>
    </source>
</evidence>
<dbReference type="InterPro" id="IPR036890">
    <property type="entry name" value="HATPase_C_sf"/>
</dbReference>
<dbReference type="CDD" id="cd00130">
    <property type="entry name" value="PAS"/>
    <property type="match status" value="1"/>
</dbReference>
<evidence type="ECO:0000313" key="12">
    <source>
        <dbReference type="Proteomes" id="UP000809829"/>
    </source>
</evidence>